<feature type="transmembrane region" description="Helical" evidence="13">
    <location>
        <begin position="123"/>
        <end position="141"/>
    </location>
</feature>
<feature type="transmembrane region" description="Helical" evidence="13">
    <location>
        <begin position="316"/>
        <end position="334"/>
    </location>
</feature>
<keyword evidence="8" id="KW-0915">Sodium</keyword>
<keyword evidence="9" id="KW-0406">Ion transport</keyword>
<comment type="subcellular location">
    <subcellularLocation>
        <location evidence="1">Cell membrane</location>
        <topology evidence="1">Multi-pass membrane protein</topology>
    </subcellularLocation>
</comment>
<feature type="transmembrane region" description="Helical" evidence="13">
    <location>
        <begin position="458"/>
        <end position="481"/>
    </location>
</feature>
<feature type="transmembrane region" description="Helical" evidence="13">
    <location>
        <begin position="6"/>
        <end position="26"/>
    </location>
</feature>
<evidence type="ECO:0000313" key="15">
    <source>
        <dbReference type="Proteomes" id="UP000199062"/>
    </source>
</evidence>
<dbReference type="PROSITE" id="PS50283">
    <property type="entry name" value="NA_SOLUT_SYMP_3"/>
    <property type="match status" value="1"/>
</dbReference>
<dbReference type="Pfam" id="PF00474">
    <property type="entry name" value="SSF"/>
    <property type="match status" value="1"/>
</dbReference>
<evidence type="ECO:0000313" key="14">
    <source>
        <dbReference type="EMBL" id="SFR93563.1"/>
    </source>
</evidence>
<evidence type="ECO:0000256" key="6">
    <source>
        <dbReference type="ARBA" id="ARBA00022847"/>
    </source>
</evidence>
<sequence>MADTALQLAIVGGYMVLAAAIGVVAYRLTDRTAEDYYLASRTLGTVVLLFTTFATLLSAFTFFGGPNLAFNAGPEWILVMGLMDGIIFAVLWYVLGYKQWLVGQKHGYVTLGEMLGDRFGSRWLRGGVAAVSIFWLFPYVMIQQQGAGQAIVGLTDGAVPFWVGAGAITLFMIVYVAVSGMRGVAWTDTLQGLVMLGLIWAAVAWVLSAVGGLSSATASMGEANPEFLALGGGLYSPQYVISTAVSIAFGVTMFPQINQRFFVARSEKVLKRTLALWPILVVLLFVPAFMLGAWAAGLGVTVPENGNVIPAILNEYTAGWFTAAVVAAAMAAMMSSSDSMLLSGASYLTRDIYRPLTGASATGEAGATENEDGREALVARVGVVIFATLSFVASLYSPGTLVEIGDTAFGGFAQLALPVLLALYWPRTTRWGMYVGLGGAQLFYLVNVFLIADPAQYYLGWSASIVGMLLGLLLTVVFSLATNPSPGEDSSLYAVSGVESD</sequence>
<evidence type="ECO:0000256" key="12">
    <source>
        <dbReference type="RuleBase" id="RU362091"/>
    </source>
</evidence>
<dbReference type="PANTHER" id="PTHR48086">
    <property type="entry name" value="SODIUM/PROLINE SYMPORTER-RELATED"/>
    <property type="match status" value="1"/>
</dbReference>
<dbReference type="CDD" id="cd10322">
    <property type="entry name" value="SLC5sbd"/>
    <property type="match status" value="1"/>
</dbReference>
<feature type="transmembrane region" description="Helical" evidence="13">
    <location>
        <begin position="38"/>
        <end position="64"/>
    </location>
</feature>
<dbReference type="Proteomes" id="UP000199062">
    <property type="component" value="Unassembled WGS sequence"/>
</dbReference>
<feature type="transmembrane region" description="Helical" evidence="13">
    <location>
        <begin position="161"/>
        <end position="181"/>
    </location>
</feature>
<name>A0A1I6KQQ4_9EURY</name>
<reference evidence="14 15" key="1">
    <citation type="submission" date="2016-10" db="EMBL/GenBank/DDBJ databases">
        <authorList>
            <person name="de Groot N.N."/>
        </authorList>
    </citation>
    <scope>NUCLEOTIDE SEQUENCE [LARGE SCALE GENOMIC DNA]</scope>
    <source>
        <strain evidence="14 15">CGMCC 1.10457</strain>
    </source>
</reference>
<keyword evidence="6" id="KW-0769">Symport</keyword>
<gene>
    <name evidence="14" type="ORF">SAMN05216559_1322</name>
</gene>
<feature type="transmembrane region" description="Helical" evidence="13">
    <location>
        <begin position="377"/>
        <end position="396"/>
    </location>
</feature>
<feature type="transmembrane region" description="Helical" evidence="13">
    <location>
        <begin position="193"/>
        <end position="214"/>
    </location>
</feature>
<comment type="similarity">
    <text evidence="2 12">Belongs to the sodium:solute symporter (SSF) (TC 2.A.21) family.</text>
</comment>
<evidence type="ECO:0000256" key="8">
    <source>
        <dbReference type="ARBA" id="ARBA00023053"/>
    </source>
</evidence>
<keyword evidence="5 13" id="KW-0812">Transmembrane</keyword>
<keyword evidence="3" id="KW-0813">Transport</keyword>
<evidence type="ECO:0000256" key="3">
    <source>
        <dbReference type="ARBA" id="ARBA00022448"/>
    </source>
</evidence>
<dbReference type="GO" id="GO:0006814">
    <property type="term" value="P:sodium ion transport"/>
    <property type="evidence" value="ECO:0007669"/>
    <property type="project" value="UniProtKB-KW"/>
</dbReference>
<evidence type="ECO:0000256" key="5">
    <source>
        <dbReference type="ARBA" id="ARBA00022692"/>
    </source>
</evidence>
<dbReference type="PANTHER" id="PTHR48086:SF3">
    <property type="entry name" value="SODIUM_PROLINE SYMPORTER"/>
    <property type="match status" value="1"/>
</dbReference>
<dbReference type="Gene3D" id="1.20.1730.10">
    <property type="entry name" value="Sodium/glucose cotransporter"/>
    <property type="match status" value="1"/>
</dbReference>
<keyword evidence="10 13" id="KW-0472">Membrane</keyword>
<evidence type="ECO:0000256" key="13">
    <source>
        <dbReference type="SAM" id="Phobius"/>
    </source>
</evidence>
<accession>A0A1I6KQQ4</accession>
<feature type="transmembrane region" description="Helical" evidence="13">
    <location>
        <begin position="234"/>
        <end position="254"/>
    </location>
</feature>
<proteinExistence type="inferred from homology"/>
<dbReference type="InterPro" id="IPR050277">
    <property type="entry name" value="Sodium:Solute_Symporter"/>
</dbReference>
<dbReference type="STRING" id="767519.SAMN05216559_1322"/>
<dbReference type="OrthoDB" id="19182at2157"/>
<dbReference type="GO" id="GO:0015293">
    <property type="term" value="F:symporter activity"/>
    <property type="evidence" value="ECO:0007669"/>
    <property type="project" value="UniProtKB-KW"/>
</dbReference>
<dbReference type="GO" id="GO:0005886">
    <property type="term" value="C:plasma membrane"/>
    <property type="evidence" value="ECO:0007669"/>
    <property type="project" value="UniProtKB-SubCell"/>
</dbReference>
<evidence type="ECO:0000256" key="9">
    <source>
        <dbReference type="ARBA" id="ARBA00023065"/>
    </source>
</evidence>
<feature type="transmembrane region" description="Helical" evidence="13">
    <location>
        <begin position="432"/>
        <end position="452"/>
    </location>
</feature>
<feature type="transmembrane region" description="Helical" evidence="13">
    <location>
        <begin position="274"/>
        <end position="296"/>
    </location>
</feature>
<keyword evidence="7 13" id="KW-1133">Transmembrane helix</keyword>
<evidence type="ECO:0000256" key="11">
    <source>
        <dbReference type="ARBA" id="ARBA00023201"/>
    </source>
</evidence>
<evidence type="ECO:0000256" key="2">
    <source>
        <dbReference type="ARBA" id="ARBA00006434"/>
    </source>
</evidence>
<dbReference type="AlphaFoldDB" id="A0A1I6KQQ4"/>
<organism evidence="14 15">
    <name type="scientific">Halomicrobium zhouii</name>
    <dbReference type="NCBI Taxonomy" id="767519"/>
    <lineage>
        <taxon>Archaea</taxon>
        <taxon>Methanobacteriati</taxon>
        <taxon>Methanobacteriota</taxon>
        <taxon>Stenosarchaea group</taxon>
        <taxon>Halobacteria</taxon>
        <taxon>Halobacteriales</taxon>
        <taxon>Haloarculaceae</taxon>
        <taxon>Halomicrobium</taxon>
    </lineage>
</organism>
<dbReference type="InterPro" id="IPR038377">
    <property type="entry name" value="Na/Glc_symporter_sf"/>
</dbReference>
<feature type="transmembrane region" description="Helical" evidence="13">
    <location>
        <begin position="76"/>
        <end position="95"/>
    </location>
</feature>
<keyword evidence="4" id="KW-1003">Cell membrane</keyword>
<evidence type="ECO:0000256" key="10">
    <source>
        <dbReference type="ARBA" id="ARBA00023136"/>
    </source>
</evidence>
<keyword evidence="15" id="KW-1185">Reference proteome</keyword>
<dbReference type="InterPro" id="IPR001734">
    <property type="entry name" value="Na/solute_symporter"/>
</dbReference>
<evidence type="ECO:0000256" key="4">
    <source>
        <dbReference type="ARBA" id="ARBA00022475"/>
    </source>
</evidence>
<protein>
    <submittedName>
        <fullName evidence="14">Solute:Na+ symporter, SSS family</fullName>
    </submittedName>
</protein>
<evidence type="ECO:0000256" key="7">
    <source>
        <dbReference type="ARBA" id="ARBA00022989"/>
    </source>
</evidence>
<dbReference type="EMBL" id="FOZK01000001">
    <property type="protein sequence ID" value="SFR93563.1"/>
    <property type="molecule type" value="Genomic_DNA"/>
</dbReference>
<dbReference type="RefSeq" id="WP_089815015.1">
    <property type="nucleotide sequence ID" value="NZ_FOZK01000001.1"/>
</dbReference>
<evidence type="ECO:0000256" key="1">
    <source>
        <dbReference type="ARBA" id="ARBA00004651"/>
    </source>
</evidence>
<keyword evidence="11" id="KW-0739">Sodium transport</keyword>